<feature type="region of interest" description="Disordered" evidence="4">
    <location>
        <begin position="183"/>
        <end position="209"/>
    </location>
</feature>
<feature type="compositionally biased region" description="Polar residues" evidence="4">
    <location>
        <begin position="1"/>
        <end position="15"/>
    </location>
</feature>
<evidence type="ECO:0000313" key="6">
    <source>
        <dbReference type="Proteomes" id="UP000419144"/>
    </source>
</evidence>
<dbReference type="SMART" id="SM00320">
    <property type="entry name" value="WD40"/>
    <property type="match status" value="8"/>
</dbReference>
<feature type="compositionally biased region" description="Polar residues" evidence="4">
    <location>
        <begin position="1771"/>
        <end position="1787"/>
    </location>
</feature>
<dbReference type="EMBL" id="BLBS01000056">
    <property type="protein sequence ID" value="GET92565.1"/>
    <property type="molecule type" value="Genomic_DNA"/>
</dbReference>
<feature type="region of interest" description="Disordered" evidence="4">
    <location>
        <begin position="1750"/>
        <end position="1787"/>
    </location>
</feature>
<dbReference type="PANTHER" id="PTHR44019">
    <property type="entry name" value="WD REPEAT-CONTAINING PROTEIN 55"/>
    <property type="match status" value="1"/>
</dbReference>
<dbReference type="SUPFAM" id="SSF50998">
    <property type="entry name" value="Quinoprotein alcohol dehydrogenase-like"/>
    <property type="match status" value="1"/>
</dbReference>
<feature type="compositionally biased region" description="Low complexity" evidence="4">
    <location>
        <begin position="1527"/>
        <end position="1537"/>
    </location>
</feature>
<evidence type="ECO:0000313" key="5">
    <source>
        <dbReference type="EMBL" id="GET92565.1"/>
    </source>
</evidence>
<dbReference type="Gene3D" id="2.130.10.10">
    <property type="entry name" value="YVTN repeat-like/Quinoprotein amine dehydrogenase"/>
    <property type="match status" value="3"/>
</dbReference>
<dbReference type="PANTHER" id="PTHR44019:SF8">
    <property type="entry name" value="POC1 CENTRIOLAR PROTEIN HOMOLOG"/>
    <property type="match status" value="1"/>
</dbReference>
<evidence type="ECO:0000256" key="2">
    <source>
        <dbReference type="ARBA" id="ARBA00022737"/>
    </source>
</evidence>
<feature type="repeat" description="WD" evidence="3">
    <location>
        <begin position="467"/>
        <end position="500"/>
    </location>
</feature>
<sequence>MPSSHSGTLATSPLQPESPHEDLTPDTPPSAPFRLEEAPVYRDDWARQHPFIHLLFHRDTITHLVWCAAACRYLTGGADGAVKLWRSELQPRISLSDANSFSSVERPVLIPDVHVATLGGPVTDLRTSTRDVGNSEVVVIASTDGTLTLCRTSTGETIRTLRGARGESLEPCGAVAEPRSKLTRLGTGKKDAVGDSGNGTLGEGGREITHRSSTAPTWYVADAYSFFPEPSSNMAVVRRPVYTVRAYRNEAREARASHSNEYFQGLRAVAPTYEHLAPHETMIADVLMHFSIAPTHKASAHTSTMSRQWYACAIALAAAPPIVFTGNIGECGAGASSSSSHSTLDPLLLLGFPQGLVQVYVLPQRWFSLHQHGETRLDPPAVRVPVFSGLLHSAAVLRIEVIVSRDVVVSVSEDGTTQLRRLSCLRAPLRQLNVVVSLPTPLSRALPSTLISVPLRTSAQRQRVGSANGHSRLVTCCCIDAEQQLLITGSSDHTLCWWSLMLGSSSSPIRIVSLRDTATYMVPRGGAEGTSSSCSPLSLAERGGYPVDVSLFRRRLVVEYHNEALPEVARCEDADSNSLSPRRFQVGLFLLVLDTERVVRIFDALSGKLITYEIEPRTSATAVPSGTADSFSSVPKEVRLARYDCINGVDRVLLGGLCLVPWYLAHSAEYGATRGHTASIIFTAWCASLNCAVTADAHNVLLWRVHVGRQRTPAAEVLRAWRIAAGVRSVALCDAGATDEPSHLQKPSLFIAHASEPVIGQYDCLLRDFSSEYGTRSFPQPRLLRQLSLRVGIDVTGVSVDALAAVTVVTMRENAARRGNTERVVTAYALAACHATCGKDYEEAHAATADGRLYVYPLQLPRVTKEPENNHAPAVVDSATEPISPAREVHLSDSRTNSNNSIVSVLGLPCANLLVIGGRRVLYTAPLTNTATSAVPCDPLPLGWAAAQQLNRRGSNPPMRAPQPTAIFPGPLILLDDSTILGMADEESKAQANSNSVVEVEHVDSRLTGFLSRLVHIPHDSAASAPNSTEAAVCLVLSGSNDGLVQLWDVQYSRELWQCRAVPAREPITALAVHQYGARWLVAAGDQSGVVTLLDITSVLQVARQVVSADVQAPPKPAASTTGYSRYGLVRAEGRMLDRWLAHAEAVSGAFFTTVLTDAGDATVTAPQLVTTGEDSAVMLWELPSWVLPSASDVAPNNELSGIPLFRPGERGDAISRRRCNVPVRVQPSTTKLPKVTRKVYELWQRQYVQERLLGDELSELSVALTQFYTRTTCSDGITVSESKNVMPGEYETEEEAKLIDGAWAVLAADARAFSRFVDLVEPQGDTLAALRQPCNVVHAWCTSLSQEATAEPTTATLPNSPSTAKNRVCVDKDSDNMNYESAARPPAPSAAAGRAVPLPSPLILAFADRCCSGRAADGRSSARSRRVPGCEASASSVRKQLRRVLRVVVQSSVKDASSQGAPDALRGTQQTQNTYLEPSVLGAVADSSLSADGKLPPPLLPESAASASGAVIGNTDVMVNEIPTTSPATASVSTAPGGFSPGVTPNGLARQVARCGATPRRELGFTDESNECQLTPPSVPTAPFQNQSSGIIDPHRIGYGVDASPVGRVSAEWQVGVPAKHGHPLLSRAPRSTRHAGMNRSSIAPPLSHDHAVGADADLSTEANPSHKGLASVGVAATVIQQVNHDRRCKQSLQRLITFEQSDRSLCHRGTAGNRAAEKKGRLSVAAVSDAALRGGCVAFGLPQRSMLRESSATSQGEMSMAKQPKTRIDGSSQKHGSSHTAVLSPSKAAQVSISEAYLIPVLRRVCATSALLPEHSAASQNLTTSVTAASFGTTLTSESANSAWYAERKRRRDAAREKARLWNSQRVMKTLLGWTAPPVESCSDVPQPLRTMEGCLADGHIIPLDTKDNTVGHCSALSAAIRTTSPPVLDLPPILTLHGSTDSSPFPVVQGAMASSDATAAALTTLLRVSPTTAVDIAVRHGLPSRKTLRAEIAAAKVRMQESVRTRAAYQREHRAIIAEVDNDSVANVTEELGSGATDSLCEEQRDPDKVATAGGTSHRSHDSQMKSHHAIPEASSISPLGKSGCSPRRALQPPEGAQPRRMATVPLPIATTRQELFGNNTPRRK</sequence>
<feature type="compositionally biased region" description="Polar residues" evidence="4">
    <location>
        <begin position="2114"/>
        <end position="2128"/>
    </location>
</feature>
<name>A0A640KTV7_LEITA</name>
<keyword evidence="6" id="KW-1185">Reference proteome</keyword>
<feature type="repeat" description="WD" evidence="3">
    <location>
        <begin position="1035"/>
        <end position="1058"/>
    </location>
</feature>
<keyword evidence="1 3" id="KW-0853">WD repeat</keyword>
<dbReference type="InterPro" id="IPR011047">
    <property type="entry name" value="Quinoprotein_ADH-like_sf"/>
</dbReference>
<feature type="region of interest" description="Disordered" evidence="4">
    <location>
        <begin position="1"/>
        <end position="34"/>
    </location>
</feature>
<evidence type="ECO:0000256" key="3">
    <source>
        <dbReference type="PROSITE-ProRule" id="PRU00221"/>
    </source>
</evidence>
<organism evidence="5 6">
    <name type="scientific">Leishmania tarentolae</name>
    <name type="common">Sauroleishmania tarentolae</name>
    <dbReference type="NCBI Taxonomy" id="5689"/>
    <lineage>
        <taxon>Eukaryota</taxon>
        <taxon>Discoba</taxon>
        <taxon>Euglenozoa</taxon>
        <taxon>Kinetoplastea</taxon>
        <taxon>Metakinetoplastina</taxon>
        <taxon>Trypanosomatida</taxon>
        <taxon>Trypanosomatidae</taxon>
        <taxon>Leishmaniinae</taxon>
        <taxon>Leishmania</taxon>
        <taxon>lizard Leishmania</taxon>
    </lineage>
</organism>
<evidence type="ECO:0000256" key="1">
    <source>
        <dbReference type="ARBA" id="ARBA00022574"/>
    </source>
</evidence>
<dbReference type="InterPro" id="IPR015943">
    <property type="entry name" value="WD40/YVTN_repeat-like_dom_sf"/>
</dbReference>
<dbReference type="PROSITE" id="PS50082">
    <property type="entry name" value="WD_REPEATS_2"/>
    <property type="match status" value="3"/>
</dbReference>
<protein>
    <recommendedName>
        <fullName evidence="7">Guanine nucleotide-binding protein subunit beta-like protein</fullName>
    </recommendedName>
</protein>
<evidence type="ECO:0000256" key="4">
    <source>
        <dbReference type="SAM" id="MobiDB-lite"/>
    </source>
</evidence>
<dbReference type="Proteomes" id="UP000419144">
    <property type="component" value="Unassembled WGS sequence"/>
</dbReference>
<gene>
    <name evidence="5" type="ORF">LtaPh_3507000</name>
</gene>
<feature type="repeat" description="WD" evidence="3">
    <location>
        <begin position="54"/>
        <end position="85"/>
    </location>
</feature>
<dbReference type="VEuPathDB" id="TriTrypDB:LtaPh_3507000"/>
<keyword evidence="2" id="KW-0677">Repeat</keyword>
<dbReference type="OrthoDB" id="273340at2759"/>
<dbReference type="Pfam" id="PF00400">
    <property type="entry name" value="WD40"/>
    <property type="match status" value="1"/>
</dbReference>
<comment type="caution">
    <text evidence="5">The sequence shown here is derived from an EMBL/GenBank/DDBJ whole genome shotgun (WGS) entry which is preliminary data.</text>
</comment>
<evidence type="ECO:0008006" key="7">
    <source>
        <dbReference type="Google" id="ProtNLM"/>
    </source>
</evidence>
<dbReference type="InterPro" id="IPR050505">
    <property type="entry name" value="WDR55/POC1"/>
</dbReference>
<dbReference type="InterPro" id="IPR001680">
    <property type="entry name" value="WD40_rpt"/>
</dbReference>
<accession>A0A640KTV7</accession>
<proteinExistence type="predicted"/>
<feature type="region of interest" description="Disordered" evidence="4">
    <location>
        <begin position="1527"/>
        <end position="1546"/>
    </location>
</feature>
<feature type="compositionally biased region" description="Polar residues" evidence="4">
    <location>
        <begin position="1750"/>
        <end position="1759"/>
    </location>
</feature>
<reference evidence="5" key="1">
    <citation type="submission" date="2019-11" db="EMBL/GenBank/DDBJ databases">
        <title>Leishmania tarentolae CDS.</title>
        <authorList>
            <person name="Goto Y."/>
            <person name="Yamagishi J."/>
        </authorList>
    </citation>
    <scope>NUCLEOTIDE SEQUENCE [LARGE SCALE GENOMIC DNA]</scope>
    <source>
        <strain evidence="5">Parrot Tar II</strain>
    </source>
</reference>
<feature type="region of interest" description="Disordered" evidence="4">
    <location>
        <begin position="2038"/>
        <end position="2128"/>
    </location>
</feature>